<keyword evidence="8" id="KW-1185">Reference proteome</keyword>
<dbReference type="PANTHER" id="PTHR47178">
    <property type="entry name" value="MONOOXYGENASE, FAD-BINDING"/>
    <property type="match status" value="1"/>
</dbReference>
<dbReference type="InterPro" id="IPR036188">
    <property type="entry name" value="FAD/NAD-bd_sf"/>
</dbReference>
<evidence type="ECO:0000313" key="8">
    <source>
        <dbReference type="Proteomes" id="UP000799767"/>
    </source>
</evidence>
<reference evidence="7" key="1">
    <citation type="journal article" date="2020" name="Stud. Mycol.">
        <title>101 Dothideomycetes genomes: a test case for predicting lifestyles and emergence of pathogens.</title>
        <authorList>
            <person name="Haridas S."/>
            <person name="Albert R."/>
            <person name="Binder M."/>
            <person name="Bloem J."/>
            <person name="Labutti K."/>
            <person name="Salamov A."/>
            <person name="Andreopoulos B."/>
            <person name="Baker S."/>
            <person name="Barry K."/>
            <person name="Bills G."/>
            <person name="Bluhm B."/>
            <person name="Cannon C."/>
            <person name="Castanera R."/>
            <person name="Culley D."/>
            <person name="Daum C."/>
            <person name="Ezra D."/>
            <person name="Gonzalez J."/>
            <person name="Henrissat B."/>
            <person name="Kuo A."/>
            <person name="Liang C."/>
            <person name="Lipzen A."/>
            <person name="Lutzoni F."/>
            <person name="Magnuson J."/>
            <person name="Mondo S."/>
            <person name="Nolan M."/>
            <person name="Ohm R."/>
            <person name="Pangilinan J."/>
            <person name="Park H.-J."/>
            <person name="Ramirez L."/>
            <person name="Alfaro M."/>
            <person name="Sun H."/>
            <person name="Tritt A."/>
            <person name="Yoshinaga Y."/>
            <person name="Zwiers L.-H."/>
            <person name="Turgeon B."/>
            <person name="Goodwin S."/>
            <person name="Spatafora J."/>
            <person name="Crous P."/>
            <person name="Grigoriev I."/>
        </authorList>
    </citation>
    <scope>NUCLEOTIDE SEQUENCE</scope>
    <source>
        <strain evidence="7">CBS 113389</strain>
    </source>
</reference>
<name>A0A6A6PPU1_9PEZI</name>
<organism evidence="7 8">
    <name type="scientific">Neohortaea acidophila</name>
    <dbReference type="NCBI Taxonomy" id="245834"/>
    <lineage>
        <taxon>Eukaryota</taxon>
        <taxon>Fungi</taxon>
        <taxon>Dikarya</taxon>
        <taxon>Ascomycota</taxon>
        <taxon>Pezizomycotina</taxon>
        <taxon>Dothideomycetes</taxon>
        <taxon>Dothideomycetidae</taxon>
        <taxon>Mycosphaerellales</taxon>
        <taxon>Teratosphaeriaceae</taxon>
        <taxon>Neohortaea</taxon>
    </lineage>
</organism>
<evidence type="ECO:0000256" key="4">
    <source>
        <dbReference type="ARBA" id="ARBA00023002"/>
    </source>
</evidence>
<dbReference type="OrthoDB" id="47494at2759"/>
<evidence type="ECO:0000256" key="1">
    <source>
        <dbReference type="ARBA" id="ARBA00001974"/>
    </source>
</evidence>
<proteinExistence type="predicted"/>
<dbReference type="PRINTS" id="PR00420">
    <property type="entry name" value="RNGMNOXGNASE"/>
</dbReference>
<dbReference type="GO" id="GO:0071949">
    <property type="term" value="F:FAD binding"/>
    <property type="evidence" value="ECO:0007669"/>
    <property type="project" value="InterPro"/>
</dbReference>
<dbReference type="Proteomes" id="UP000799767">
    <property type="component" value="Unassembled WGS sequence"/>
</dbReference>
<dbReference type="SUPFAM" id="SSF51905">
    <property type="entry name" value="FAD/NAD(P)-binding domain"/>
    <property type="match status" value="1"/>
</dbReference>
<dbReference type="EMBL" id="MU001637">
    <property type="protein sequence ID" value="KAF2481816.1"/>
    <property type="molecule type" value="Genomic_DNA"/>
</dbReference>
<accession>A0A6A6PPU1</accession>
<gene>
    <name evidence="7" type="ORF">BDY17DRAFT_299766</name>
</gene>
<dbReference type="AlphaFoldDB" id="A0A6A6PPU1"/>
<feature type="domain" description="FAD-binding" evidence="6">
    <location>
        <begin position="165"/>
        <end position="388"/>
    </location>
</feature>
<dbReference type="InterPro" id="IPR002938">
    <property type="entry name" value="FAD-bd"/>
</dbReference>
<dbReference type="GeneID" id="54474950"/>
<evidence type="ECO:0000256" key="2">
    <source>
        <dbReference type="ARBA" id="ARBA00022630"/>
    </source>
</evidence>
<dbReference type="GO" id="GO:0004497">
    <property type="term" value="F:monooxygenase activity"/>
    <property type="evidence" value="ECO:0007669"/>
    <property type="project" value="UniProtKB-KW"/>
</dbReference>
<protein>
    <submittedName>
        <fullName evidence="7">FAD-dependent oxidoreductase</fullName>
    </submittedName>
</protein>
<dbReference type="Pfam" id="PF13450">
    <property type="entry name" value="NAD_binding_8"/>
    <property type="match status" value="1"/>
</dbReference>
<dbReference type="Pfam" id="PF01494">
    <property type="entry name" value="FAD_binding_3"/>
    <property type="match status" value="1"/>
</dbReference>
<evidence type="ECO:0000256" key="5">
    <source>
        <dbReference type="ARBA" id="ARBA00023033"/>
    </source>
</evidence>
<keyword evidence="4" id="KW-0560">Oxidoreductase</keyword>
<evidence type="ECO:0000259" key="6">
    <source>
        <dbReference type="Pfam" id="PF01494"/>
    </source>
</evidence>
<keyword evidence="5" id="KW-0503">Monooxygenase</keyword>
<dbReference type="PANTHER" id="PTHR47178:SF5">
    <property type="entry name" value="FAD-BINDING DOMAIN-CONTAINING PROTEIN"/>
    <property type="match status" value="1"/>
</dbReference>
<keyword evidence="2" id="KW-0285">Flavoprotein</keyword>
<comment type="cofactor">
    <cofactor evidence="1">
        <name>FAD</name>
        <dbReference type="ChEBI" id="CHEBI:57692"/>
    </cofactor>
</comment>
<dbReference type="RefSeq" id="XP_033588386.1">
    <property type="nucleotide sequence ID" value="XM_033733948.1"/>
</dbReference>
<dbReference type="Gene3D" id="3.50.50.60">
    <property type="entry name" value="FAD/NAD(P)-binding domain"/>
    <property type="match status" value="1"/>
</dbReference>
<sequence length="407" mass="44394">MKVLIIGAGLGGLSLAQALRRANIPFEIFERDKTPFDRPQGYRLHLDGDAINTVHEILPPELLTLFKETSYSTEPYTSIMDPKSLRVVKRLLTRDDLGTGMWPPTDPEATPVHANVDRAVLRRILLTGLDEYIQFGKQFERYETIGEDKVTVHFADGSSAIGSVVVGADGVNSRVRRQRAPTCTTMDAGITAIYGRLPLSALRELGPKEALEDIFLIAIDQRKLFLGLGSVIFPTLPDEAAKKLSTKNAMHAQESYAVCIVGGRHEYFPENVHSVPSAELQDVAAGLVDEWSGNAAPLLRAADPDSFFTVRMRTSVPSTLDSPTNVTLLGDSIHSMTPSLGRGANLAMRHGALLARHLKKVAAGEGSIAAELGRYEKSMTGYGFQVVREAAQMGQQRMAQNSLETRA</sequence>
<evidence type="ECO:0000313" key="7">
    <source>
        <dbReference type="EMBL" id="KAF2481816.1"/>
    </source>
</evidence>
<evidence type="ECO:0000256" key="3">
    <source>
        <dbReference type="ARBA" id="ARBA00022827"/>
    </source>
</evidence>
<keyword evidence="3" id="KW-0274">FAD</keyword>